<keyword evidence="3" id="KW-1185">Reference proteome</keyword>
<feature type="compositionally biased region" description="Polar residues" evidence="1">
    <location>
        <begin position="171"/>
        <end position="184"/>
    </location>
</feature>
<proteinExistence type="predicted"/>
<feature type="region of interest" description="Disordered" evidence="1">
    <location>
        <begin position="350"/>
        <end position="375"/>
    </location>
</feature>
<feature type="compositionally biased region" description="Low complexity" evidence="1">
    <location>
        <begin position="140"/>
        <end position="155"/>
    </location>
</feature>
<dbReference type="EMBL" id="CCKQ01000126">
    <property type="protein sequence ID" value="CDW71195.1"/>
    <property type="molecule type" value="Genomic_DNA"/>
</dbReference>
<dbReference type="InParanoid" id="A0A077ZP82"/>
<reference evidence="2 3" key="1">
    <citation type="submission" date="2014-06" db="EMBL/GenBank/DDBJ databases">
        <authorList>
            <person name="Swart Estienne"/>
        </authorList>
    </citation>
    <scope>NUCLEOTIDE SEQUENCE [LARGE SCALE GENOMIC DNA]</scope>
    <source>
        <strain evidence="2 3">130c</strain>
    </source>
</reference>
<protein>
    <submittedName>
        <fullName evidence="2">Uncharacterized protein</fullName>
    </submittedName>
</protein>
<accession>A0A077ZP82</accession>
<organism evidence="2 3">
    <name type="scientific">Stylonychia lemnae</name>
    <name type="common">Ciliate</name>
    <dbReference type="NCBI Taxonomy" id="5949"/>
    <lineage>
        <taxon>Eukaryota</taxon>
        <taxon>Sar</taxon>
        <taxon>Alveolata</taxon>
        <taxon>Ciliophora</taxon>
        <taxon>Intramacronucleata</taxon>
        <taxon>Spirotrichea</taxon>
        <taxon>Stichotrichia</taxon>
        <taxon>Sporadotrichida</taxon>
        <taxon>Oxytrichidae</taxon>
        <taxon>Stylonychinae</taxon>
        <taxon>Stylonychia</taxon>
    </lineage>
</organism>
<dbReference type="Proteomes" id="UP000039865">
    <property type="component" value="Unassembled WGS sequence"/>
</dbReference>
<dbReference type="AlphaFoldDB" id="A0A077ZP82"/>
<evidence type="ECO:0000313" key="2">
    <source>
        <dbReference type="EMBL" id="CDW71195.1"/>
    </source>
</evidence>
<evidence type="ECO:0000256" key="1">
    <source>
        <dbReference type="SAM" id="MobiDB-lite"/>
    </source>
</evidence>
<feature type="region of interest" description="Disordered" evidence="1">
    <location>
        <begin position="140"/>
        <end position="193"/>
    </location>
</feature>
<name>A0A077ZP82_STYLE</name>
<evidence type="ECO:0000313" key="3">
    <source>
        <dbReference type="Proteomes" id="UP000039865"/>
    </source>
</evidence>
<gene>
    <name evidence="2" type="primary">Contig15442.g16456</name>
    <name evidence="2" type="ORF">STYLEM_135</name>
</gene>
<feature type="region of interest" description="Disordered" evidence="1">
    <location>
        <begin position="209"/>
        <end position="234"/>
    </location>
</feature>
<sequence>MTNKKKRYIINKSTPTSPINQSLFNTTAATNVVSPSIRVNVRNPESQSSKRSFVCLKAYERFDPTTMIPNSLDEDLIEGVDAFMNVKKNVEMNLRSKDLMKPRVDLSGQVLNRSVLGSTEYYSEIYDRKQKERMIASNTLHNNNSNHPLSPNDNNYGIMSSSGGPQIDWLSPSNLRTPSANAQRLRSRGGDVTSHHKVSFAAILGRGSVVSSHNTSKNKKGSDTPKKGAKPTQQIDLTDQDLGKIKLSLNQRLDESREERQLDNFSKYQQYWNDQANRFNGKRNELNKITNPNHRVNFLQSKKDITMLERLDYHTEKRNEQDLLDVAFPNDIINGQNNFYWSLRNSPANKKKDEVGKSFQSKSNQSEGKRVNFQTHGYGPLSKEIAYKKLPDQIPIAISKTNPYKVCRTQQNSVERFQNLNSMNSKEQQSNQNLNQTYNHKVKLFKDFPEVQRLLNKERYHLDKVKTYKNYSELSTIYLEGKNKLMTELDAAQKLDERSRRLMLIPETFSGTLGTSDVLRGGERIGSNLSQSPNKKREVGFSQMLMIHEKDHDPRQSMIKEELIASARKARNHIQY</sequence>